<dbReference type="Gene3D" id="1.10.630.10">
    <property type="entry name" value="Cytochrome P450"/>
    <property type="match status" value="1"/>
</dbReference>
<dbReference type="InterPro" id="IPR036396">
    <property type="entry name" value="Cyt_P450_sf"/>
</dbReference>
<dbReference type="OrthoDB" id="2789670at2759"/>
<evidence type="ECO:0000256" key="10">
    <source>
        <dbReference type="ARBA" id="ARBA00023004"/>
    </source>
</evidence>
<keyword evidence="8" id="KW-1133">Transmembrane helix</keyword>
<keyword evidence="15" id="KW-0732">Signal</keyword>
<dbReference type="PROSITE" id="PS00086">
    <property type="entry name" value="CYTOCHROME_P450"/>
    <property type="match status" value="1"/>
</dbReference>
<keyword evidence="12" id="KW-0472">Membrane</keyword>
<keyword evidence="6" id="KW-0812">Transmembrane</keyword>
<proteinExistence type="inferred from homology"/>
<keyword evidence="10 13" id="KW-0408">Iron</keyword>
<comment type="similarity">
    <text evidence="4 14">Belongs to the cytochrome P450 family.</text>
</comment>
<keyword evidence="5 13" id="KW-0349">Heme</keyword>
<evidence type="ECO:0000256" key="14">
    <source>
        <dbReference type="RuleBase" id="RU000461"/>
    </source>
</evidence>
<dbReference type="InterPro" id="IPR017972">
    <property type="entry name" value="Cyt_P450_CS"/>
</dbReference>
<dbReference type="SUPFAM" id="SSF48264">
    <property type="entry name" value="Cytochrome P450"/>
    <property type="match status" value="1"/>
</dbReference>
<evidence type="ECO:0000256" key="9">
    <source>
        <dbReference type="ARBA" id="ARBA00023002"/>
    </source>
</evidence>
<feature type="signal peptide" evidence="15">
    <location>
        <begin position="1"/>
        <end position="17"/>
    </location>
</feature>
<comment type="cofactor">
    <cofactor evidence="1 13">
        <name>heme</name>
        <dbReference type="ChEBI" id="CHEBI:30413"/>
    </cofactor>
</comment>
<comment type="pathway">
    <text evidence="3">Secondary metabolite biosynthesis.</text>
</comment>
<reference evidence="16 17" key="1">
    <citation type="journal article" date="2012" name="Science">
        <title>The Paleozoic origin of enzymatic lignin decomposition reconstructed from 31 fungal genomes.</title>
        <authorList>
            <person name="Floudas D."/>
            <person name="Binder M."/>
            <person name="Riley R."/>
            <person name="Barry K."/>
            <person name="Blanchette R.A."/>
            <person name="Henrissat B."/>
            <person name="Martinez A.T."/>
            <person name="Otillar R."/>
            <person name="Spatafora J.W."/>
            <person name="Yadav J.S."/>
            <person name="Aerts A."/>
            <person name="Benoit I."/>
            <person name="Boyd A."/>
            <person name="Carlson A."/>
            <person name="Copeland A."/>
            <person name="Coutinho P.M."/>
            <person name="de Vries R.P."/>
            <person name="Ferreira P."/>
            <person name="Findley K."/>
            <person name="Foster B."/>
            <person name="Gaskell J."/>
            <person name="Glotzer D."/>
            <person name="Gorecki P."/>
            <person name="Heitman J."/>
            <person name="Hesse C."/>
            <person name="Hori C."/>
            <person name="Igarashi K."/>
            <person name="Jurgens J.A."/>
            <person name="Kallen N."/>
            <person name="Kersten P."/>
            <person name="Kohler A."/>
            <person name="Kuees U."/>
            <person name="Kumar T.K.A."/>
            <person name="Kuo A."/>
            <person name="LaButti K."/>
            <person name="Larrondo L.F."/>
            <person name="Lindquist E."/>
            <person name="Ling A."/>
            <person name="Lombard V."/>
            <person name="Lucas S."/>
            <person name="Lundell T."/>
            <person name="Martin R."/>
            <person name="McLaughlin D.J."/>
            <person name="Morgenstern I."/>
            <person name="Morin E."/>
            <person name="Murat C."/>
            <person name="Nagy L.G."/>
            <person name="Nolan M."/>
            <person name="Ohm R.A."/>
            <person name="Patyshakuliyeva A."/>
            <person name="Rokas A."/>
            <person name="Ruiz-Duenas F.J."/>
            <person name="Sabat G."/>
            <person name="Salamov A."/>
            <person name="Samejima M."/>
            <person name="Schmutz J."/>
            <person name="Slot J.C."/>
            <person name="St John F."/>
            <person name="Stenlid J."/>
            <person name="Sun H."/>
            <person name="Sun S."/>
            <person name="Syed K."/>
            <person name="Tsang A."/>
            <person name="Wiebenga A."/>
            <person name="Young D."/>
            <person name="Pisabarro A."/>
            <person name="Eastwood D.C."/>
            <person name="Martin F."/>
            <person name="Cullen D."/>
            <person name="Grigoriev I.V."/>
            <person name="Hibbett D.S."/>
        </authorList>
    </citation>
    <scope>NUCLEOTIDE SEQUENCE [LARGE SCALE GENOMIC DNA]</scope>
    <source>
        <strain evidence="16 17">MD-104</strain>
    </source>
</reference>
<dbReference type="InterPro" id="IPR050364">
    <property type="entry name" value="Cytochrome_P450_fung"/>
</dbReference>
<evidence type="ECO:0000256" key="7">
    <source>
        <dbReference type="ARBA" id="ARBA00022723"/>
    </source>
</evidence>
<keyword evidence="17" id="KW-1185">Reference proteome</keyword>
<dbReference type="GO" id="GO:0020037">
    <property type="term" value="F:heme binding"/>
    <property type="evidence" value="ECO:0007669"/>
    <property type="project" value="InterPro"/>
</dbReference>
<keyword evidence="7 13" id="KW-0479">Metal-binding</keyword>
<dbReference type="STRING" id="742152.A0A2H3JAX2"/>
<evidence type="ECO:0000313" key="17">
    <source>
        <dbReference type="Proteomes" id="UP000218811"/>
    </source>
</evidence>
<evidence type="ECO:0000313" key="16">
    <source>
        <dbReference type="EMBL" id="PCH38745.1"/>
    </source>
</evidence>
<evidence type="ECO:0000256" key="4">
    <source>
        <dbReference type="ARBA" id="ARBA00010617"/>
    </source>
</evidence>
<evidence type="ECO:0000256" key="2">
    <source>
        <dbReference type="ARBA" id="ARBA00004167"/>
    </source>
</evidence>
<dbReference type="PANTHER" id="PTHR46300">
    <property type="entry name" value="P450, PUTATIVE (EUROFUNG)-RELATED-RELATED"/>
    <property type="match status" value="1"/>
</dbReference>
<evidence type="ECO:0000256" key="8">
    <source>
        <dbReference type="ARBA" id="ARBA00022989"/>
    </source>
</evidence>
<dbReference type="AlphaFoldDB" id="A0A2H3JAX2"/>
<dbReference type="GO" id="GO:0016705">
    <property type="term" value="F:oxidoreductase activity, acting on paired donors, with incorporation or reduction of molecular oxygen"/>
    <property type="evidence" value="ECO:0007669"/>
    <property type="project" value="InterPro"/>
</dbReference>
<dbReference type="EMBL" id="KB467942">
    <property type="protein sequence ID" value="PCH38745.1"/>
    <property type="molecule type" value="Genomic_DNA"/>
</dbReference>
<feature type="chain" id="PRO_5013608228" evidence="15">
    <location>
        <begin position="18"/>
        <end position="529"/>
    </location>
</feature>
<accession>A0A2H3JAX2</accession>
<sequence>MDRITVFLLILLLAILASHLIKRNIARYALPPGPPGFPIIGNALQMPLEKEWRVLADWAMKYGEIMHLSVLGQHIIVLSSADVITELLEKRSANYSDRPRFPMAGEMIGYSDYISITPYGTYHREGRKLMMNALAARKTTGISDLQESQALQLCRRLLDTPADFRSHIRWFVCSTAFEFIYGIHVDRFDDPIIQSVETVAEDFSRTVKPGAFFMDTFPFLKYVPDWFPGARFKTIAKECRERLVFARDTPYDSVNMRIKEGVATPCFAANLIENYPNPSPEEDHMHRCTATSFYISGADTTASAIGTFFLMMTLHQDVQRKAQAELDSVLEPGTLPKFNDRSKLPYIDAVIQEIHRCGTVVPLALPHRTTQEDMYEGYRIPAGATVIANSWYYSLHSGLQERSSNSRAVLHDPLLYPEPETFSPERYLSKAAVQHQNPDPRAFAFGYGRRTCPGRLLADDSMFITVATVLASFNITEAIGMDGVPIKPDANYLGGALSHPAPFECRITPRSPEVARLITTASATRDVIG</sequence>
<dbReference type="GO" id="GO:0005506">
    <property type="term" value="F:iron ion binding"/>
    <property type="evidence" value="ECO:0007669"/>
    <property type="project" value="InterPro"/>
</dbReference>
<keyword evidence="9 14" id="KW-0560">Oxidoreductase</keyword>
<organism evidence="16 17">
    <name type="scientific">Wolfiporia cocos (strain MD-104)</name>
    <name type="common">Brown rot fungus</name>
    <dbReference type="NCBI Taxonomy" id="742152"/>
    <lineage>
        <taxon>Eukaryota</taxon>
        <taxon>Fungi</taxon>
        <taxon>Dikarya</taxon>
        <taxon>Basidiomycota</taxon>
        <taxon>Agaricomycotina</taxon>
        <taxon>Agaricomycetes</taxon>
        <taxon>Polyporales</taxon>
        <taxon>Phaeolaceae</taxon>
        <taxon>Wolfiporia</taxon>
    </lineage>
</organism>
<evidence type="ECO:0000256" key="11">
    <source>
        <dbReference type="ARBA" id="ARBA00023033"/>
    </source>
</evidence>
<keyword evidence="11 14" id="KW-0503">Monooxygenase</keyword>
<dbReference type="PANTHER" id="PTHR46300:SF7">
    <property type="entry name" value="P450, PUTATIVE (EUROFUNG)-RELATED"/>
    <property type="match status" value="1"/>
</dbReference>
<protein>
    <submittedName>
        <fullName evidence="16">Cytochrome P450</fullName>
    </submittedName>
</protein>
<feature type="binding site" description="axial binding residue" evidence="13">
    <location>
        <position position="452"/>
    </location>
    <ligand>
        <name>heme</name>
        <dbReference type="ChEBI" id="CHEBI:30413"/>
    </ligand>
    <ligandPart>
        <name>Fe</name>
        <dbReference type="ChEBI" id="CHEBI:18248"/>
    </ligandPart>
</feature>
<evidence type="ECO:0000256" key="1">
    <source>
        <dbReference type="ARBA" id="ARBA00001971"/>
    </source>
</evidence>
<comment type="subcellular location">
    <subcellularLocation>
        <location evidence="2">Membrane</location>
        <topology evidence="2">Single-pass membrane protein</topology>
    </subcellularLocation>
</comment>
<evidence type="ECO:0000256" key="6">
    <source>
        <dbReference type="ARBA" id="ARBA00022692"/>
    </source>
</evidence>
<evidence type="ECO:0000256" key="13">
    <source>
        <dbReference type="PIRSR" id="PIRSR602401-1"/>
    </source>
</evidence>
<evidence type="ECO:0000256" key="12">
    <source>
        <dbReference type="ARBA" id="ARBA00023136"/>
    </source>
</evidence>
<dbReference type="CDD" id="cd11065">
    <property type="entry name" value="CYP64-like"/>
    <property type="match status" value="1"/>
</dbReference>
<dbReference type="InterPro" id="IPR001128">
    <property type="entry name" value="Cyt_P450"/>
</dbReference>
<dbReference type="PRINTS" id="PR00463">
    <property type="entry name" value="EP450I"/>
</dbReference>
<dbReference type="InterPro" id="IPR002401">
    <property type="entry name" value="Cyt_P450_E_grp-I"/>
</dbReference>
<dbReference type="Pfam" id="PF00067">
    <property type="entry name" value="p450"/>
    <property type="match status" value="2"/>
</dbReference>
<evidence type="ECO:0000256" key="15">
    <source>
        <dbReference type="SAM" id="SignalP"/>
    </source>
</evidence>
<dbReference type="PRINTS" id="PR00385">
    <property type="entry name" value="P450"/>
</dbReference>
<dbReference type="OMA" id="FVLPREC"/>
<evidence type="ECO:0000256" key="3">
    <source>
        <dbReference type="ARBA" id="ARBA00005179"/>
    </source>
</evidence>
<gene>
    <name evidence="16" type="ORF">WOLCODRAFT_131022</name>
</gene>
<dbReference type="GO" id="GO:0004497">
    <property type="term" value="F:monooxygenase activity"/>
    <property type="evidence" value="ECO:0007669"/>
    <property type="project" value="UniProtKB-KW"/>
</dbReference>
<evidence type="ECO:0000256" key="5">
    <source>
        <dbReference type="ARBA" id="ARBA00022617"/>
    </source>
</evidence>
<name>A0A2H3JAX2_WOLCO</name>
<dbReference type="GO" id="GO:0016020">
    <property type="term" value="C:membrane"/>
    <property type="evidence" value="ECO:0007669"/>
    <property type="project" value="UniProtKB-SubCell"/>
</dbReference>
<dbReference type="Proteomes" id="UP000218811">
    <property type="component" value="Unassembled WGS sequence"/>
</dbReference>